<proteinExistence type="predicted"/>
<evidence type="ECO:0000313" key="1">
    <source>
        <dbReference type="EMBL" id="WXA02162.1"/>
    </source>
</evidence>
<organism evidence="2">
    <name type="scientific">Mangrovimonas cancribranchiae</name>
    <dbReference type="NCBI Taxonomy" id="3080055"/>
    <lineage>
        <taxon>Bacteria</taxon>
        <taxon>Pseudomonadati</taxon>
        <taxon>Bacteroidota</taxon>
        <taxon>Flavobacteriia</taxon>
        <taxon>Flavobacteriales</taxon>
        <taxon>Flavobacteriaceae</taxon>
        <taxon>Mangrovimonas</taxon>
    </lineage>
</organism>
<reference evidence="2 3" key="1">
    <citation type="submission" date="2023-10" db="EMBL/GenBank/DDBJ databases">
        <title>Culture-based analysis of two novel bacteria associated with mangrove crab gills.</title>
        <authorList>
            <person name="Yang X."/>
            <person name="Garuglieri E."/>
            <person name="Van Goethem M.W."/>
            <person name="Fusi M."/>
            <person name="Marasco R."/>
            <person name="Daffonchio D.G."/>
        </authorList>
    </citation>
    <scope>NUCLEOTIDE SEQUENCE</scope>
    <source>
        <strain evidence="2">UG2-1</strain>
        <strain evidence="1">UG2-2</strain>
        <strain evidence="3">UG2_2</strain>
    </source>
</reference>
<dbReference type="RefSeq" id="WP_338731753.1">
    <property type="nucleotide sequence ID" value="NZ_CP136924.1"/>
</dbReference>
<dbReference type="Proteomes" id="UP001368318">
    <property type="component" value="Chromosome"/>
</dbReference>
<accession>A0AAU6P6E7</accession>
<name>A0AAU6P6E7_9FLAO</name>
<sequence>MIIATRENIYGLDVFSFTSSRHTPYQLIFDDNINSKHTEVSLVNLLGQNDAKYCREIRKAVSSIIFNYLVDKNCTLYFDFKLDKKGVSLLKKFIRWIKLERRIKTEAEITPFKNSHYIEFKLKLDKEYLKSLKVN</sequence>
<evidence type="ECO:0000313" key="3">
    <source>
        <dbReference type="Proteomes" id="UP001368318"/>
    </source>
</evidence>
<keyword evidence="3" id="KW-1185">Reference proteome</keyword>
<dbReference type="KEGG" id="mcaa:R3L15_11165"/>
<gene>
    <name evidence="2" type="ORF">R3L15_11165</name>
    <name evidence="1" type="ORF">R3L16_10425</name>
</gene>
<dbReference type="AlphaFoldDB" id="A0AAU6P6E7"/>
<protein>
    <submittedName>
        <fullName evidence="2">Uncharacterized protein</fullName>
    </submittedName>
</protein>
<evidence type="ECO:0000313" key="2">
    <source>
        <dbReference type="EMBL" id="WXA12677.1"/>
    </source>
</evidence>
<dbReference type="EMBL" id="CP136925">
    <property type="protein sequence ID" value="WXA12677.1"/>
    <property type="molecule type" value="Genomic_DNA"/>
</dbReference>
<dbReference type="EMBL" id="CP136924">
    <property type="protein sequence ID" value="WXA02162.1"/>
    <property type="molecule type" value="Genomic_DNA"/>
</dbReference>